<sequence>MTSMTAIELVAVRDALRARLAELDAIRATCEHCEHYAQPPMCRRFNAEPPEEFRRDEGACPEWRFDGVPF</sequence>
<name>A0A554XAW4_9BURK</name>
<gene>
    <name evidence="1" type="ORF">Ttaiw_00836</name>
</gene>
<dbReference type="EMBL" id="VJOM01000006">
    <property type="protein sequence ID" value="TSE32975.1"/>
    <property type="molecule type" value="Genomic_DNA"/>
</dbReference>
<dbReference type="AlphaFoldDB" id="A0A554XAW4"/>
<evidence type="ECO:0000313" key="2">
    <source>
        <dbReference type="Proteomes" id="UP000317763"/>
    </source>
</evidence>
<reference evidence="1 2" key="1">
    <citation type="submission" date="2019-07" db="EMBL/GenBank/DDBJ databases">
        <title>Tepidimonas taiwanensis I1-1 draft genome.</title>
        <authorList>
            <person name="Da Costa M.S."/>
            <person name="Froufe H.J.C."/>
            <person name="Egas C."/>
            <person name="Albuquerque L."/>
        </authorList>
    </citation>
    <scope>NUCLEOTIDE SEQUENCE [LARGE SCALE GENOMIC DNA]</scope>
    <source>
        <strain evidence="1 2">I1-1</strain>
    </source>
</reference>
<dbReference type="RefSeq" id="WP_143897578.1">
    <property type="nucleotide sequence ID" value="NZ_CP083911.1"/>
</dbReference>
<accession>A0A554XAW4</accession>
<organism evidence="1 2">
    <name type="scientific">Tepidimonas taiwanensis</name>
    <dbReference type="NCBI Taxonomy" id="307486"/>
    <lineage>
        <taxon>Bacteria</taxon>
        <taxon>Pseudomonadati</taxon>
        <taxon>Pseudomonadota</taxon>
        <taxon>Betaproteobacteria</taxon>
        <taxon>Burkholderiales</taxon>
        <taxon>Tepidimonas</taxon>
    </lineage>
</organism>
<keyword evidence="2" id="KW-1185">Reference proteome</keyword>
<proteinExistence type="predicted"/>
<protein>
    <submittedName>
        <fullName evidence="1">Uncharacterized protein</fullName>
    </submittedName>
</protein>
<comment type="caution">
    <text evidence="1">The sequence shown here is derived from an EMBL/GenBank/DDBJ whole genome shotgun (WGS) entry which is preliminary data.</text>
</comment>
<dbReference type="Proteomes" id="UP000317763">
    <property type="component" value="Unassembled WGS sequence"/>
</dbReference>
<evidence type="ECO:0000313" key="1">
    <source>
        <dbReference type="EMBL" id="TSE32975.1"/>
    </source>
</evidence>